<dbReference type="Proteomes" id="UP000193689">
    <property type="component" value="Unassembled WGS sequence"/>
</dbReference>
<feature type="compositionally biased region" description="Polar residues" evidence="1">
    <location>
        <begin position="67"/>
        <end position="105"/>
    </location>
</feature>
<keyword evidence="2" id="KW-0812">Transmembrane</keyword>
<feature type="transmembrane region" description="Helical" evidence="2">
    <location>
        <begin position="115"/>
        <end position="138"/>
    </location>
</feature>
<feature type="region of interest" description="Disordered" evidence="1">
    <location>
        <begin position="60"/>
        <end position="111"/>
    </location>
</feature>
<dbReference type="EMBL" id="MCFJ01000003">
    <property type="protein sequence ID" value="ORY68542.1"/>
    <property type="molecule type" value="Genomic_DNA"/>
</dbReference>
<organism evidence="3 4">
    <name type="scientific">Pseudomassariella vexata</name>
    <dbReference type="NCBI Taxonomy" id="1141098"/>
    <lineage>
        <taxon>Eukaryota</taxon>
        <taxon>Fungi</taxon>
        <taxon>Dikarya</taxon>
        <taxon>Ascomycota</taxon>
        <taxon>Pezizomycotina</taxon>
        <taxon>Sordariomycetes</taxon>
        <taxon>Xylariomycetidae</taxon>
        <taxon>Amphisphaeriales</taxon>
        <taxon>Pseudomassariaceae</taxon>
        <taxon>Pseudomassariella</taxon>
    </lineage>
</organism>
<dbReference type="RefSeq" id="XP_040718829.1">
    <property type="nucleotide sequence ID" value="XM_040862896.1"/>
</dbReference>
<name>A0A1Y2EAH2_9PEZI</name>
<sequence length="428" mass="46128">MAAAASASTSTSWLLTTVTKSITTTISSKTSETTKTTDTTLTQSLGYDIVNGITINSTWGPEIPSKPASSTGTGHHIQTSSAVSTTLSDNRISGNTPYSTSSARPTVSPGVRSGAAAGIGIGCAVAGLVIGALVAFFLRRRQRKQRQPENLPMEYDGKEKDFPNVPVAGDVRLDQFLLDSKPDRDLTTELRSLSDLIQQHVESNYHLEPVQRSPNALAPALANLGISRTGGLTTSHLAALALDPRTRYPALQHVIARATFESTALQSDSSISLLPEFTGSFAHAVPPVEPHRGSSEAVAAAFSKWRQLSAFLLNPHRSERTPLTPTEDVSTQQATQLAAALNKFLGPFIAGDRESGYEQENHLREVIVECASLGYVLFSQPQEYRFRFDSDGRQVGIVVHPGLDRVRDEEGRKYPSPQRLATPIVRGI</sequence>
<reference evidence="3 4" key="1">
    <citation type="submission" date="2016-07" db="EMBL/GenBank/DDBJ databases">
        <title>Pervasive Adenine N6-methylation of Active Genes in Fungi.</title>
        <authorList>
            <consortium name="DOE Joint Genome Institute"/>
            <person name="Mondo S.J."/>
            <person name="Dannebaum R.O."/>
            <person name="Kuo R.C."/>
            <person name="Labutti K."/>
            <person name="Haridas S."/>
            <person name="Kuo A."/>
            <person name="Salamov A."/>
            <person name="Ahrendt S.R."/>
            <person name="Lipzen A."/>
            <person name="Sullivan W."/>
            <person name="Andreopoulos W.B."/>
            <person name="Clum A."/>
            <person name="Lindquist E."/>
            <person name="Daum C."/>
            <person name="Ramamoorthy G.K."/>
            <person name="Gryganskyi A."/>
            <person name="Culley D."/>
            <person name="Magnuson J.K."/>
            <person name="James T.Y."/>
            <person name="O'Malley M.A."/>
            <person name="Stajich J.E."/>
            <person name="Spatafora J.W."/>
            <person name="Visel A."/>
            <person name="Grigoriev I.V."/>
        </authorList>
    </citation>
    <scope>NUCLEOTIDE SEQUENCE [LARGE SCALE GENOMIC DNA]</scope>
    <source>
        <strain evidence="3 4">CBS 129021</strain>
    </source>
</reference>
<protein>
    <submittedName>
        <fullName evidence="3">Uncharacterized protein</fullName>
    </submittedName>
</protein>
<dbReference type="AlphaFoldDB" id="A0A1Y2EAH2"/>
<dbReference type="STRING" id="1141098.A0A1Y2EAH2"/>
<keyword evidence="2" id="KW-1133">Transmembrane helix</keyword>
<evidence type="ECO:0000313" key="4">
    <source>
        <dbReference type="Proteomes" id="UP000193689"/>
    </source>
</evidence>
<keyword evidence="4" id="KW-1185">Reference proteome</keyword>
<evidence type="ECO:0000313" key="3">
    <source>
        <dbReference type="EMBL" id="ORY68542.1"/>
    </source>
</evidence>
<dbReference type="InParanoid" id="A0A1Y2EAH2"/>
<accession>A0A1Y2EAH2</accession>
<gene>
    <name evidence="3" type="ORF">BCR38DRAFT_472079</name>
</gene>
<comment type="caution">
    <text evidence="3">The sequence shown here is derived from an EMBL/GenBank/DDBJ whole genome shotgun (WGS) entry which is preliminary data.</text>
</comment>
<keyword evidence="2" id="KW-0472">Membrane</keyword>
<evidence type="ECO:0000256" key="1">
    <source>
        <dbReference type="SAM" id="MobiDB-lite"/>
    </source>
</evidence>
<dbReference type="OrthoDB" id="5421765at2759"/>
<dbReference type="GeneID" id="63779108"/>
<evidence type="ECO:0000256" key="2">
    <source>
        <dbReference type="SAM" id="Phobius"/>
    </source>
</evidence>
<proteinExistence type="predicted"/>